<name>A0A8B8HKY1_VANTA</name>
<dbReference type="CDD" id="cd22860">
    <property type="entry name" value="PDRG1"/>
    <property type="match status" value="1"/>
</dbReference>
<evidence type="ECO:0000313" key="4">
    <source>
        <dbReference type="Proteomes" id="UP001652626"/>
    </source>
</evidence>
<comment type="subcellular location">
    <subcellularLocation>
        <location evidence="1">Cytoplasm</location>
    </subcellularLocation>
</comment>
<dbReference type="RefSeq" id="XP_026485185.1">
    <property type="nucleotide sequence ID" value="XM_026629400.2"/>
</dbReference>
<keyword evidence="2" id="KW-0963">Cytoplasm</keyword>
<evidence type="ECO:0000313" key="5">
    <source>
        <dbReference type="RefSeq" id="XP_026485185.1"/>
    </source>
</evidence>
<evidence type="ECO:0000256" key="2">
    <source>
        <dbReference type="ARBA" id="ARBA00022490"/>
    </source>
</evidence>
<dbReference type="Proteomes" id="UP001652626">
    <property type="component" value="Chromosome 5"/>
</dbReference>
<reference evidence="5" key="1">
    <citation type="submission" date="2025-08" db="UniProtKB">
        <authorList>
            <consortium name="RefSeq"/>
        </authorList>
    </citation>
    <scope>IDENTIFICATION</scope>
    <source>
        <tissue evidence="5">Whole body</tissue>
    </source>
</reference>
<evidence type="ECO:0000256" key="1">
    <source>
        <dbReference type="ARBA" id="ARBA00004496"/>
    </source>
</evidence>
<dbReference type="AlphaFoldDB" id="A0A8B8HKY1"/>
<sequence>MDDQGKTLKYLVAVEKLAEEIINDKREIIMLDKRRNQNREAIRDLSKSSQLKCWVTVGSILVKHNVESTITLLESDQKQLDVDINKLRSNLKVKVNSLRDLEMQPPVPSLMLVPISDKETEGLSRAGLFSCKS</sequence>
<dbReference type="CTD" id="81572"/>
<keyword evidence="3" id="KW-0143">Chaperone</keyword>
<dbReference type="OrthoDB" id="20282at2759"/>
<dbReference type="PANTHER" id="PTHR21162">
    <property type="entry name" value="P53 AND DNA DAMAGE-REGULATED PROTEIN"/>
    <property type="match status" value="1"/>
</dbReference>
<accession>A0A8B8HKY1</accession>
<dbReference type="OMA" id="DEKAMVC"/>
<keyword evidence="4" id="KW-1185">Reference proteome</keyword>
<dbReference type="GO" id="GO:0005737">
    <property type="term" value="C:cytoplasm"/>
    <property type="evidence" value="ECO:0007669"/>
    <property type="project" value="UniProtKB-SubCell"/>
</dbReference>
<dbReference type="SUPFAM" id="SSF46579">
    <property type="entry name" value="Prefoldin"/>
    <property type="match status" value="1"/>
</dbReference>
<dbReference type="InterPro" id="IPR030482">
    <property type="entry name" value="PDRG1"/>
</dbReference>
<protein>
    <submittedName>
        <fullName evidence="5">P53 and DNA damage-regulated protein 1</fullName>
    </submittedName>
</protein>
<dbReference type="PANTHER" id="PTHR21162:SF0">
    <property type="entry name" value="P53 AND DNA DAMAGE-REGULATED PROTEIN 1"/>
    <property type="match status" value="1"/>
</dbReference>
<proteinExistence type="predicted"/>
<evidence type="ECO:0000256" key="3">
    <source>
        <dbReference type="ARBA" id="ARBA00023186"/>
    </source>
</evidence>
<organism evidence="4 5">
    <name type="scientific">Vanessa tameamea</name>
    <name type="common">Kamehameha butterfly</name>
    <dbReference type="NCBI Taxonomy" id="334116"/>
    <lineage>
        <taxon>Eukaryota</taxon>
        <taxon>Metazoa</taxon>
        <taxon>Ecdysozoa</taxon>
        <taxon>Arthropoda</taxon>
        <taxon>Hexapoda</taxon>
        <taxon>Insecta</taxon>
        <taxon>Pterygota</taxon>
        <taxon>Neoptera</taxon>
        <taxon>Endopterygota</taxon>
        <taxon>Lepidoptera</taxon>
        <taxon>Glossata</taxon>
        <taxon>Ditrysia</taxon>
        <taxon>Papilionoidea</taxon>
        <taxon>Nymphalidae</taxon>
        <taxon>Nymphalinae</taxon>
        <taxon>Vanessa</taxon>
    </lineage>
</organism>
<gene>
    <name evidence="5" type="primary">LOC113392805</name>
</gene>
<dbReference type="GeneID" id="113392805"/>